<dbReference type="PANTHER" id="PTHR42756">
    <property type="entry name" value="TRANSCRIPTIONAL REGULATOR, MARR"/>
    <property type="match status" value="1"/>
</dbReference>
<evidence type="ECO:0000256" key="2">
    <source>
        <dbReference type="ARBA" id="ARBA00023125"/>
    </source>
</evidence>
<dbReference type="AlphaFoldDB" id="A0A0M4FRA8"/>
<reference evidence="6" key="1">
    <citation type="submission" date="2015-08" db="EMBL/GenBank/DDBJ databases">
        <title>Genome sequencing project for genomic taxonomy and phylogenomics of Bacillus-like bacteria.</title>
        <authorList>
            <person name="Liu B."/>
            <person name="Wang J."/>
            <person name="Zhu Y."/>
            <person name="Liu G."/>
            <person name="Chen Q."/>
            <person name="Chen Z."/>
            <person name="Lan J."/>
            <person name="Che J."/>
            <person name="Ge C."/>
            <person name="Shi H."/>
            <person name="Pan Z."/>
            <person name="Liu X."/>
        </authorList>
    </citation>
    <scope>NUCLEOTIDE SEQUENCE [LARGE SCALE GENOMIC DNA]</scope>
    <source>
        <strain evidence="6">FJAT-4402</strain>
    </source>
</reference>
<dbReference type="InterPro" id="IPR036390">
    <property type="entry name" value="WH_DNA-bd_sf"/>
</dbReference>
<dbReference type="STRING" id="1441095.AM592_00490"/>
<gene>
    <name evidence="5" type="ORF">AM592_00490</name>
</gene>
<dbReference type="Gene3D" id="1.10.10.10">
    <property type="entry name" value="Winged helix-like DNA-binding domain superfamily/Winged helix DNA-binding domain"/>
    <property type="match status" value="1"/>
</dbReference>
<sequence length="154" mass="18133">MCCKLKELINRYIEVSLSVHRRGDRLTKQQLISDLTVDQHYTMRFVASNGECTSTELAQHFDVEKSAVTSIIKRLVDKKLISRRRDQNDRRVVYLSLTEEGRKLYDECEERIYKIVGNFISKFNDEEISGFIKTYEKLNRLLAEFEKNGDETTK</sequence>
<dbReference type="SUPFAM" id="SSF46785">
    <property type="entry name" value="Winged helix' DNA-binding domain"/>
    <property type="match status" value="1"/>
</dbReference>
<keyword evidence="3" id="KW-0804">Transcription</keyword>
<protein>
    <submittedName>
        <fullName evidence="5">MarR family transcriptional regulator</fullName>
    </submittedName>
</protein>
<evidence type="ECO:0000259" key="4">
    <source>
        <dbReference type="PROSITE" id="PS50995"/>
    </source>
</evidence>
<dbReference type="GO" id="GO:0003677">
    <property type="term" value="F:DNA binding"/>
    <property type="evidence" value="ECO:0007669"/>
    <property type="project" value="UniProtKB-KW"/>
</dbReference>
<dbReference type="PROSITE" id="PS50995">
    <property type="entry name" value="HTH_MARR_2"/>
    <property type="match status" value="1"/>
</dbReference>
<dbReference type="InterPro" id="IPR036388">
    <property type="entry name" value="WH-like_DNA-bd_sf"/>
</dbReference>
<evidence type="ECO:0000256" key="3">
    <source>
        <dbReference type="ARBA" id="ARBA00023163"/>
    </source>
</evidence>
<feature type="domain" description="HTH marR-type" evidence="4">
    <location>
        <begin position="5"/>
        <end position="140"/>
    </location>
</feature>
<keyword evidence="2" id="KW-0238">DNA-binding</keyword>
<accession>A0A0M4FRA8</accession>
<dbReference type="EMBL" id="CP012600">
    <property type="protein sequence ID" value="ALC80243.1"/>
    <property type="molecule type" value="Genomic_DNA"/>
</dbReference>
<keyword evidence="6" id="KW-1185">Reference proteome</keyword>
<evidence type="ECO:0000256" key="1">
    <source>
        <dbReference type="ARBA" id="ARBA00023015"/>
    </source>
</evidence>
<dbReference type="InterPro" id="IPR000835">
    <property type="entry name" value="HTH_MarR-typ"/>
</dbReference>
<dbReference type="Pfam" id="PF12802">
    <property type="entry name" value="MarR_2"/>
    <property type="match status" value="1"/>
</dbReference>
<organism evidence="5 6">
    <name type="scientific">Bacillus gobiensis</name>
    <dbReference type="NCBI Taxonomy" id="1441095"/>
    <lineage>
        <taxon>Bacteria</taxon>
        <taxon>Bacillati</taxon>
        <taxon>Bacillota</taxon>
        <taxon>Bacilli</taxon>
        <taxon>Bacillales</taxon>
        <taxon>Bacillaceae</taxon>
        <taxon>Bacillus</taxon>
    </lineage>
</organism>
<dbReference type="PANTHER" id="PTHR42756:SF1">
    <property type="entry name" value="TRANSCRIPTIONAL REPRESSOR OF EMRAB OPERON"/>
    <property type="match status" value="1"/>
</dbReference>
<dbReference type="PATRIC" id="fig|1441095.3.peg.110"/>
<dbReference type="GO" id="GO:0003700">
    <property type="term" value="F:DNA-binding transcription factor activity"/>
    <property type="evidence" value="ECO:0007669"/>
    <property type="project" value="InterPro"/>
</dbReference>
<dbReference type="InterPro" id="IPR011991">
    <property type="entry name" value="ArsR-like_HTH"/>
</dbReference>
<dbReference type="PRINTS" id="PR00598">
    <property type="entry name" value="HTHMARR"/>
</dbReference>
<name>A0A0M4FRA8_9BACI</name>
<evidence type="ECO:0000313" key="5">
    <source>
        <dbReference type="EMBL" id="ALC80243.1"/>
    </source>
</evidence>
<dbReference type="OrthoDB" id="3254893at2"/>
<dbReference type="Proteomes" id="UP000067625">
    <property type="component" value="Chromosome"/>
</dbReference>
<keyword evidence="1" id="KW-0805">Transcription regulation</keyword>
<dbReference type="RefSeq" id="WP_053601966.1">
    <property type="nucleotide sequence ID" value="NZ_CP012600.1"/>
</dbReference>
<reference evidence="5 6" key="2">
    <citation type="journal article" date="2016" name="Int. J. Syst. Evol. Microbiol.">
        <title>Bacillus gobiensis sp. nov., isolated from a soil sample.</title>
        <authorList>
            <person name="Liu B."/>
            <person name="Liu G.H."/>
            <person name="Cetin S."/>
            <person name="Schumann P."/>
            <person name="Pan Z.Z."/>
            <person name="Chen Q.Q."/>
        </authorList>
    </citation>
    <scope>NUCLEOTIDE SEQUENCE [LARGE SCALE GENOMIC DNA]</scope>
    <source>
        <strain evidence="5 6">FJAT-4402</strain>
    </source>
</reference>
<dbReference type="CDD" id="cd00090">
    <property type="entry name" value="HTH_ARSR"/>
    <property type="match status" value="1"/>
</dbReference>
<dbReference type="SMART" id="SM00347">
    <property type="entry name" value="HTH_MARR"/>
    <property type="match status" value="1"/>
</dbReference>
<evidence type="ECO:0000313" key="6">
    <source>
        <dbReference type="Proteomes" id="UP000067625"/>
    </source>
</evidence>
<proteinExistence type="predicted"/>